<proteinExistence type="predicted"/>
<dbReference type="Proteomes" id="UP000004535">
    <property type="component" value="Unassembled WGS sequence"/>
</dbReference>
<sequence length="37" mass="4038">MNRGFGDVQTRNIATMGKMREQLLQRTQAAAQAAAMA</sequence>
<comment type="caution">
    <text evidence="1">The sequence shown here is derived from an EMBL/GenBank/DDBJ whole genome shotgun (WGS) entry which is preliminary data.</text>
</comment>
<dbReference type="EMBL" id="ACFC01000004">
    <property type="protein sequence ID" value="EEE07507.1"/>
    <property type="molecule type" value="Genomic_DNA"/>
</dbReference>
<evidence type="ECO:0000313" key="1">
    <source>
        <dbReference type="EMBL" id="EEE07507.1"/>
    </source>
</evidence>
<gene>
    <name evidence="1" type="ORF">BURMUCGD2_6610</name>
</gene>
<protein>
    <submittedName>
        <fullName evidence="1">Uncharacterized protein</fullName>
    </submittedName>
</protein>
<evidence type="ECO:0000313" key="2">
    <source>
        <dbReference type="Proteomes" id="UP000004535"/>
    </source>
</evidence>
<reference evidence="1 2" key="1">
    <citation type="journal article" date="2012" name="J. Bacteriol.">
        <title>Draft Genome Sequence Determination for Cystic Fibrosis and Chronic Granulomatous Disease Burkholderia multivorans Isolates.</title>
        <authorList>
            <person name="Varga J.J."/>
            <person name="Losada L."/>
            <person name="Zelazny A.M."/>
            <person name="Brinkac L."/>
            <person name="Harkins D."/>
            <person name="Radune D."/>
            <person name="Hostetler J."/>
            <person name="Sampaio E.P."/>
            <person name="Ronning C.M."/>
            <person name="Nierman W.C."/>
            <person name="Greenberg D.E."/>
            <person name="Holland S.M."/>
            <person name="Goldberg J.B."/>
        </authorList>
    </citation>
    <scope>NUCLEOTIDE SEQUENCE [LARGE SCALE GENOMIC DNA]</scope>
    <source>
        <strain evidence="1 2">CGD2</strain>
    </source>
</reference>
<name>B9BPI9_9BURK</name>
<accession>B9BPI9</accession>
<dbReference type="AlphaFoldDB" id="B9BPI9"/>
<organism evidence="1 2">
    <name type="scientific">Burkholderia multivorans CGD2</name>
    <dbReference type="NCBI Taxonomy" id="513052"/>
    <lineage>
        <taxon>Bacteria</taxon>
        <taxon>Pseudomonadati</taxon>
        <taxon>Pseudomonadota</taxon>
        <taxon>Betaproteobacteria</taxon>
        <taxon>Burkholderiales</taxon>
        <taxon>Burkholderiaceae</taxon>
        <taxon>Burkholderia</taxon>
        <taxon>Burkholderia cepacia complex</taxon>
    </lineage>
</organism>